<dbReference type="Pfam" id="PF11951">
    <property type="entry name" value="Fungal_trans_2"/>
    <property type="match status" value="1"/>
</dbReference>
<gene>
    <name evidence="8" type="ORF">N7452_007998</name>
</gene>
<evidence type="ECO:0000313" key="8">
    <source>
        <dbReference type="EMBL" id="KAJ5335595.1"/>
    </source>
</evidence>
<dbReference type="InterPro" id="IPR036864">
    <property type="entry name" value="Zn2-C6_fun-type_DNA-bd_sf"/>
</dbReference>
<sequence>MTTRVCAHCSRIKQRCDGETPCSRCKRLGHVCKPRAPEKQPSPGGPHALRRPRASRSRGGCLPCKTRYLAFRKKKCDECHPRCSDCRRLNLSCQWPVHAAQTDSIRLELVETPSSPSSPTIAGDDYSADDLDADLSTPSPTTPLNDEEFIATLFPHPLPRIRPVNPPLGRCLLSANSHLQTEEDKSLFNHYVHVVSRALCRSGDTERNPFLITLLPLAAQSAAVTSVILSLSGCHWKRVYPDIWGRALKRQGQAITQVNELLGSSDTRSVFEACVTVLLLCLTELFDGTSRVWKWHLKAASAILKSRTLSAIASDEWGFCISLFHYLDSMSTISRCKAPLLQTGDSSTELLPPLRRNSSPDLGHGVSTDAVYGITPALLDLLGMVNVLANHRSRRVDELSEIGFRATARHIEDQIDEWRTTYDQDTISSDTPSDADHAATAFEWAIRLRLHQIVEGYDVTHEFVERSVTNILDSVQGVPYASRLEGCLLFPLVIAGSSSIVIERRMVVKERLMVMESTLGFGHIHHARQLLENVWEGGTDNTNLNWAALRYSRFPGVVFI</sequence>
<dbReference type="PROSITE" id="PS00463">
    <property type="entry name" value="ZN2_CY6_FUNGAL_1"/>
    <property type="match status" value="1"/>
</dbReference>
<proteinExistence type="predicted"/>
<dbReference type="PROSITE" id="PS50048">
    <property type="entry name" value="ZN2_CY6_FUNGAL_2"/>
    <property type="match status" value="1"/>
</dbReference>
<dbReference type="SUPFAM" id="SSF57701">
    <property type="entry name" value="Zn2/Cys6 DNA-binding domain"/>
    <property type="match status" value="2"/>
</dbReference>
<dbReference type="Proteomes" id="UP001147695">
    <property type="component" value="Unassembled WGS sequence"/>
</dbReference>
<feature type="domain" description="Zn(2)-C6 fungal-type" evidence="7">
    <location>
        <begin position="5"/>
        <end position="32"/>
    </location>
</feature>
<dbReference type="Pfam" id="PF00172">
    <property type="entry name" value="Zn_clus"/>
    <property type="match status" value="1"/>
</dbReference>
<dbReference type="SMART" id="SM00066">
    <property type="entry name" value="GAL4"/>
    <property type="match status" value="2"/>
</dbReference>
<dbReference type="GO" id="GO:0008270">
    <property type="term" value="F:zinc ion binding"/>
    <property type="evidence" value="ECO:0007669"/>
    <property type="project" value="InterPro"/>
</dbReference>
<keyword evidence="4" id="KW-0804">Transcription</keyword>
<organism evidence="8 9">
    <name type="scientific">Penicillium brevicompactum</name>
    <dbReference type="NCBI Taxonomy" id="5074"/>
    <lineage>
        <taxon>Eukaryota</taxon>
        <taxon>Fungi</taxon>
        <taxon>Dikarya</taxon>
        <taxon>Ascomycota</taxon>
        <taxon>Pezizomycotina</taxon>
        <taxon>Eurotiomycetes</taxon>
        <taxon>Eurotiomycetidae</taxon>
        <taxon>Eurotiales</taxon>
        <taxon>Aspergillaceae</taxon>
        <taxon>Penicillium</taxon>
    </lineage>
</organism>
<dbReference type="PANTHER" id="PTHR37534:SF46">
    <property type="entry name" value="ZN(II)2CYS6 TRANSCRIPTION FACTOR (EUROFUNG)"/>
    <property type="match status" value="1"/>
</dbReference>
<evidence type="ECO:0000256" key="3">
    <source>
        <dbReference type="ARBA" id="ARBA00023125"/>
    </source>
</evidence>
<dbReference type="InterPro" id="IPR021858">
    <property type="entry name" value="Fun_TF"/>
</dbReference>
<evidence type="ECO:0000256" key="5">
    <source>
        <dbReference type="ARBA" id="ARBA00023242"/>
    </source>
</evidence>
<dbReference type="AlphaFoldDB" id="A0A9W9QM03"/>
<feature type="region of interest" description="Disordered" evidence="6">
    <location>
        <begin position="111"/>
        <end position="142"/>
    </location>
</feature>
<evidence type="ECO:0000313" key="9">
    <source>
        <dbReference type="Proteomes" id="UP001147695"/>
    </source>
</evidence>
<evidence type="ECO:0000259" key="7">
    <source>
        <dbReference type="PROSITE" id="PS50048"/>
    </source>
</evidence>
<dbReference type="PANTHER" id="PTHR37534">
    <property type="entry name" value="TRANSCRIPTIONAL ACTIVATOR PROTEIN UGA3"/>
    <property type="match status" value="1"/>
</dbReference>
<dbReference type="GO" id="GO:0000981">
    <property type="term" value="F:DNA-binding transcription factor activity, RNA polymerase II-specific"/>
    <property type="evidence" value="ECO:0007669"/>
    <property type="project" value="InterPro"/>
</dbReference>
<dbReference type="CDD" id="cd00067">
    <property type="entry name" value="GAL4"/>
    <property type="match status" value="2"/>
</dbReference>
<feature type="region of interest" description="Disordered" evidence="6">
    <location>
        <begin position="35"/>
        <end position="58"/>
    </location>
</feature>
<evidence type="ECO:0000256" key="6">
    <source>
        <dbReference type="SAM" id="MobiDB-lite"/>
    </source>
</evidence>
<dbReference type="GO" id="GO:0005634">
    <property type="term" value="C:nucleus"/>
    <property type="evidence" value="ECO:0007669"/>
    <property type="project" value="UniProtKB-SubCell"/>
</dbReference>
<keyword evidence="2" id="KW-0805">Transcription regulation</keyword>
<dbReference type="Gene3D" id="4.10.240.10">
    <property type="entry name" value="Zn(2)-C6 fungal-type DNA-binding domain"/>
    <property type="match status" value="1"/>
</dbReference>
<dbReference type="GO" id="GO:0003677">
    <property type="term" value="F:DNA binding"/>
    <property type="evidence" value="ECO:0007669"/>
    <property type="project" value="UniProtKB-KW"/>
</dbReference>
<evidence type="ECO:0000256" key="2">
    <source>
        <dbReference type="ARBA" id="ARBA00023015"/>
    </source>
</evidence>
<keyword evidence="3" id="KW-0238">DNA-binding</keyword>
<evidence type="ECO:0000256" key="4">
    <source>
        <dbReference type="ARBA" id="ARBA00023163"/>
    </source>
</evidence>
<dbReference type="InterPro" id="IPR001138">
    <property type="entry name" value="Zn2Cys6_DnaBD"/>
</dbReference>
<name>A0A9W9QM03_PENBR</name>
<comment type="caution">
    <text evidence="8">The sequence shown here is derived from an EMBL/GenBank/DDBJ whole genome shotgun (WGS) entry which is preliminary data.</text>
</comment>
<comment type="subcellular location">
    <subcellularLocation>
        <location evidence="1">Nucleus</location>
    </subcellularLocation>
</comment>
<dbReference type="EMBL" id="JAPZBQ010000004">
    <property type="protein sequence ID" value="KAJ5335595.1"/>
    <property type="molecule type" value="Genomic_DNA"/>
</dbReference>
<evidence type="ECO:0000256" key="1">
    <source>
        <dbReference type="ARBA" id="ARBA00004123"/>
    </source>
</evidence>
<protein>
    <recommendedName>
        <fullName evidence="7">Zn(2)-C6 fungal-type domain-containing protein</fullName>
    </recommendedName>
</protein>
<reference evidence="8" key="1">
    <citation type="submission" date="2022-12" db="EMBL/GenBank/DDBJ databases">
        <authorList>
            <person name="Petersen C."/>
        </authorList>
    </citation>
    <scope>NUCLEOTIDE SEQUENCE</scope>
    <source>
        <strain evidence="8">IBT 35673</strain>
    </source>
</reference>
<accession>A0A9W9QM03</accession>
<reference evidence="8" key="2">
    <citation type="journal article" date="2023" name="IMA Fungus">
        <title>Comparative genomic study of the Penicillium genus elucidates a diverse pangenome and 15 lateral gene transfer events.</title>
        <authorList>
            <person name="Petersen C."/>
            <person name="Sorensen T."/>
            <person name="Nielsen M.R."/>
            <person name="Sondergaard T.E."/>
            <person name="Sorensen J.L."/>
            <person name="Fitzpatrick D.A."/>
            <person name="Frisvad J.C."/>
            <person name="Nielsen K.L."/>
        </authorList>
    </citation>
    <scope>NUCLEOTIDE SEQUENCE</scope>
    <source>
        <strain evidence="8">IBT 35673</strain>
    </source>
</reference>
<keyword evidence="5" id="KW-0539">Nucleus</keyword>